<comment type="similarity">
    <text evidence="1">Belongs to the LAMTOR3 family.</text>
</comment>
<dbReference type="PANTHER" id="PTHR13378:SF1">
    <property type="entry name" value="RAGULATOR COMPLEX PROTEIN LAMTOR3"/>
    <property type="match status" value="1"/>
</dbReference>
<dbReference type="SUPFAM" id="SSF103196">
    <property type="entry name" value="Roadblock/LC7 domain"/>
    <property type="match status" value="1"/>
</dbReference>
<evidence type="ECO:0000313" key="2">
    <source>
        <dbReference type="EMBL" id="KAK5984276.1"/>
    </source>
</evidence>
<dbReference type="InterPro" id="IPR015019">
    <property type="entry name" value="LAMTOR3"/>
</dbReference>
<dbReference type="GO" id="GO:0071230">
    <property type="term" value="P:cellular response to amino acid stimulus"/>
    <property type="evidence" value="ECO:0007669"/>
    <property type="project" value="TreeGrafter"/>
</dbReference>
<keyword evidence="2" id="KW-0418">Kinase</keyword>
<reference evidence="2 3" key="1">
    <citation type="submission" date="2019-10" db="EMBL/GenBank/DDBJ databases">
        <title>Assembly and Annotation for the nematode Trichostrongylus colubriformis.</title>
        <authorList>
            <person name="Martin J."/>
        </authorList>
    </citation>
    <scope>NUCLEOTIDE SEQUENCE [LARGE SCALE GENOMIC DNA]</scope>
    <source>
        <strain evidence="2">G859</strain>
        <tissue evidence="2">Whole worm</tissue>
    </source>
</reference>
<comment type="caution">
    <text evidence="2">The sequence shown here is derived from an EMBL/GenBank/DDBJ whole genome shotgun (WGS) entry which is preliminary data.</text>
</comment>
<accession>A0AAN8FPU5</accession>
<dbReference type="AlphaFoldDB" id="A0AAN8FPU5"/>
<protein>
    <submittedName>
        <fullName evidence="2">Mitogen-activated protein kinase kinase 1 interacting</fullName>
    </submittedName>
</protein>
<dbReference type="GO" id="GO:0032008">
    <property type="term" value="P:positive regulation of TOR signaling"/>
    <property type="evidence" value="ECO:0007669"/>
    <property type="project" value="TreeGrafter"/>
</dbReference>
<dbReference type="Proteomes" id="UP001331761">
    <property type="component" value="Unassembled WGS sequence"/>
</dbReference>
<keyword evidence="3" id="KW-1185">Reference proteome</keyword>
<organism evidence="2 3">
    <name type="scientific">Trichostrongylus colubriformis</name>
    <name type="common">Black scour worm</name>
    <dbReference type="NCBI Taxonomy" id="6319"/>
    <lineage>
        <taxon>Eukaryota</taxon>
        <taxon>Metazoa</taxon>
        <taxon>Ecdysozoa</taxon>
        <taxon>Nematoda</taxon>
        <taxon>Chromadorea</taxon>
        <taxon>Rhabditida</taxon>
        <taxon>Rhabditina</taxon>
        <taxon>Rhabditomorpha</taxon>
        <taxon>Strongyloidea</taxon>
        <taxon>Trichostrongylidae</taxon>
        <taxon>Trichostrongylus</taxon>
    </lineage>
</organism>
<gene>
    <name evidence="2" type="ORF">GCK32_020691</name>
</gene>
<proteinExistence type="inferred from homology"/>
<dbReference type="GO" id="GO:0071986">
    <property type="term" value="C:Ragulator complex"/>
    <property type="evidence" value="ECO:0007669"/>
    <property type="project" value="TreeGrafter"/>
</dbReference>
<dbReference type="PANTHER" id="PTHR13378">
    <property type="entry name" value="REGULATOR COMPLEX PROTEIN LAMTOR3"/>
    <property type="match status" value="1"/>
</dbReference>
<name>A0AAN8FPU5_TRICO</name>
<dbReference type="Gene3D" id="3.30.450.30">
    <property type="entry name" value="Dynein light chain 2a, cytoplasmic"/>
    <property type="match status" value="1"/>
</dbReference>
<evidence type="ECO:0000313" key="3">
    <source>
        <dbReference type="Proteomes" id="UP001331761"/>
    </source>
</evidence>
<dbReference type="GO" id="GO:0016301">
    <property type="term" value="F:kinase activity"/>
    <property type="evidence" value="ECO:0007669"/>
    <property type="project" value="UniProtKB-KW"/>
</dbReference>
<keyword evidence="2" id="KW-0808">Transferase</keyword>
<evidence type="ECO:0000256" key="1">
    <source>
        <dbReference type="ARBA" id="ARBA00005356"/>
    </source>
</evidence>
<dbReference type="EMBL" id="WIXE01003076">
    <property type="protein sequence ID" value="KAK5984276.1"/>
    <property type="molecule type" value="Genomic_DNA"/>
</dbReference>
<dbReference type="Pfam" id="PF08923">
    <property type="entry name" value="MAPKK1_Int"/>
    <property type="match status" value="1"/>
</dbReference>
<sequence>MSLQATQDQTGKLLLGPHSASIFFYESSQLVILNVAPLMAFIVASPTANTGSILKLREQLQPLLHDIESIVPDVPAGNNST</sequence>